<feature type="domain" description="HTH araC/xylS-type" evidence="4">
    <location>
        <begin position="200"/>
        <end position="299"/>
    </location>
</feature>
<keyword evidence="6" id="KW-1185">Reference proteome</keyword>
<accession>A0ABT1S339</accession>
<dbReference type="Gene3D" id="2.60.120.10">
    <property type="entry name" value="Jelly Rolls"/>
    <property type="match status" value="1"/>
</dbReference>
<dbReference type="SMART" id="SM00342">
    <property type="entry name" value="HTH_ARAC"/>
    <property type="match status" value="1"/>
</dbReference>
<evidence type="ECO:0000256" key="3">
    <source>
        <dbReference type="ARBA" id="ARBA00023163"/>
    </source>
</evidence>
<evidence type="ECO:0000259" key="4">
    <source>
        <dbReference type="PROSITE" id="PS01124"/>
    </source>
</evidence>
<evidence type="ECO:0000313" key="6">
    <source>
        <dbReference type="Proteomes" id="UP001524473"/>
    </source>
</evidence>
<dbReference type="Pfam" id="PF02311">
    <property type="entry name" value="AraC_binding"/>
    <property type="match status" value="1"/>
</dbReference>
<sequence>MSHSGYYEIVGSTVNRTGLKMNVIAGNILFNRLHWHDSLEIICCIHGSVQVRIQGEAYVLKENDLVAVNCGLSHELTEGLPGGLQLVFSVEPSLLRLPAGSRYGFSTVGENALPKDQKDICEVRSAIARLAALLTPDAADYKRWRKNPAFYQQWGAGAMDSEEQWYQYHKELYHILMCLSRHSFQPGAENASGRPLDRFIHCVEIVHKEYDSPLSASVLAERIGFSEPTIYRLFQEHMGVSLTRYLNSVRVSAACGLMENLEGCSMTEIAEQCGFTSLSNFYRTFRQFVGVPPREYRKQRQASAGLRGMQKDLLLQNRFQPFWQLPYSREELRRIGEGQPLSS</sequence>
<dbReference type="InterPro" id="IPR018060">
    <property type="entry name" value="HTH_AraC"/>
</dbReference>
<dbReference type="InterPro" id="IPR018062">
    <property type="entry name" value="HTH_AraC-typ_CS"/>
</dbReference>
<dbReference type="InterPro" id="IPR037923">
    <property type="entry name" value="HTH-like"/>
</dbReference>
<comment type="caution">
    <text evidence="5">The sequence shown here is derived from an EMBL/GenBank/DDBJ whole genome shotgun (WGS) entry which is preliminary data.</text>
</comment>
<keyword evidence="1" id="KW-0805">Transcription regulation</keyword>
<name>A0ABT1S339_9FIRM</name>
<evidence type="ECO:0000313" key="5">
    <source>
        <dbReference type="EMBL" id="MCQ4841357.1"/>
    </source>
</evidence>
<keyword evidence="2" id="KW-0238">DNA-binding</keyword>
<dbReference type="RefSeq" id="WP_066859915.1">
    <property type="nucleotide sequence ID" value="NZ_CABKVV010000008.1"/>
</dbReference>
<dbReference type="InterPro" id="IPR009057">
    <property type="entry name" value="Homeodomain-like_sf"/>
</dbReference>
<dbReference type="InterPro" id="IPR014710">
    <property type="entry name" value="RmlC-like_jellyroll"/>
</dbReference>
<dbReference type="PANTHER" id="PTHR43280">
    <property type="entry name" value="ARAC-FAMILY TRANSCRIPTIONAL REGULATOR"/>
    <property type="match status" value="1"/>
</dbReference>
<gene>
    <name evidence="5" type="ORF">NE695_15705</name>
</gene>
<dbReference type="SUPFAM" id="SSF51215">
    <property type="entry name" value="Regulatory protein AraC"/>
    <property type="match status" value="1"/>
</dbReference>
<dbReference type="Proteomes" id="UP001524473">
    <property type="component" value="Unassembled WGS sequence"/>
</dbReference>
<organism evidence="5 6">
    <name type="scientific">Neglectibacter timonensis</name>
    <dbReference type="NCBI Taxonomy" id="1776382"/>
    <lineage>
        <taxon>Bacteria</taxon>
        <taxon>Bacillati</taxon>
        <taxon>Bacillota</taxon>
        <taxon>Clostridia</taxon>
        <taxon>Eubacteriales</taxon>
        <taxon>Oscillospiraceae</taxon>
        <taxon>Neglectibacter</taxon>
    </lineage>
</organism>
<evidence type="ECO:0000256" key="2">
    <source>
        <dbReference type="ARBA" id="ARBA00023125"/>
    </source>
</evidence>
<reference evidence="5 6" key="1">
    <citation type="submission" date="2022-06" db="EMBL/GenBank/DDBJ databases">
        <title>Isolation of gut microbiota from human fecal samples.</title>
        <authorList>
            <person name="Pamer E.G."/>
            <person name="Barat B."/>
            <person name="Waligurski E."/>
            <person name="Medina S."/>
            <person name="Paddock L."/>
            <person name="Mostad J."/>
        </authorList>
    </citation>
    <scope>NUCLEOTIDE SEQUENCE [LARGE SCALE GENOMIC DNA]</scope>
    <source>
        <strain evidence="5 6">DFI.9.73</strain>
    </source>
</reference>
<dbReference type="PROSITE" id="PS00041">
    <property type="entry name" value="HTH_ARAC_FAMILY_1"/>
    <property type="match status" value="1"/>
</dbReference>
<evidence type="ECO:0000256" key="1">
    <source>
        <dbReference type="ARBA" id="ARBA00023015"/>
    </source>
</evidence>
<dbReference type="Gene3D" id="1.10.10.60">
    <property type="entry name" value="Homeodomain-like"/>
    <property type="match status" value="2"/>
</dbReference>
<dbReference type="PANTHER" id="PTHR43280:SF2">
    <property type="entry name" value="HTH-TYPE TRANSCRIPTIONAL REGULATOR EXSA"/>
    <property type="match status" value="1"/>
</dbReference>
<dbReference type="PRINTS" id="PR00032">
    <property type="entry name" value="HTHARAC"/>
</dbReference>
<dbReference type="SUPFAM" id="SSF46689">
    <property type="entry name" value="Homeodomain-like"/>
    <property type="match status" value="2"/>
</dbReference>
<dbReference type="InterPro" id="IPR020449">
    <property type="entry name" value="Tscrpt_reg_AraC-type_HTH"/>
</dbReference>
<dbReference type="EMBL" id="JANFZH010000046">
    <property type="protein sequence ID" value="MCQ4841357.1"/>
    <property type="molecule type" value="Genomic_DNA"/>
</dbReference>
<keyword evidence="3" id="KW-0804">Transcription</keyword>
<protein>
    <submittedName>
        <fullName evidence="5">AraC family transcriptional regulator</fullName>
    </submittedName>
</protein>
<dbReference type="InterPro" id="IPR003313">
    <property type="entry name" value="AraC-bd"/>
</dbReference>
<dbReference type="PROSITE" id="PS01124">
    <property type="entry name" value="HTH_ARAC_FAMILY_2"/>
    <property type="match status" value="1"/>
</dbReference>
<dbReference type="GeneID" id="90530987"/>
<dbReference type="Pfam" id="PF12833">
    <property type="entry name" value="HTH_18"/>
    <property type="match status" value="1"/>
</dbReference>
<proteinExistence type="predicted"/>